<keyword evidence="3 6" id="KW-0812">Transmembrane</keyword>
<evidence type="ECO:0000256" key="3">
    <source>
        <dbReference type="ARBA" id="ARBA00022692"/>
    </source>
</evidence>
<dbReference type="InterPro" id="IPR000390">
    <property type="entry name" value="Small_drug/metabolite_transptr"/>
</dbReference>
<dbReference type="InterPro" id="IPR037185">
    <property type="entry name" value="EmrE-like"/>
</dbReference>
<sequence length="121" mass="13232">MFKELLMPLLFLIYTVLSVGGMVLVKYALPSFKAAWDQQHQIFNIHALWVGTGATMYVVSFLTWMIILARAPLSIAYPIAIGLSLAGSSLCAVFILKEQLSTMGLLGIGLIFIGVVLLSRN</sequence>
<protein>
    <recommendedName>
        <fullName evidence="9">Small Multidrug Resistance family protein</fullName>
    </recommendedName>
</protein>
<dbReference type="SUPFAM" id="SSF103481">
    <property type="entry name" value="Multidrug resistance efflux transporter EmrE"/>
    <property type="match status" value="1"/>
</dbReference>
<name>A0ABY3XAH5_9GAMM</name>
<keyword evidence="8" id="KW-1185">Reference proteome</keyword>
<evidence type="ECO:0000256" key="4">
    <source>
        <dbReference type="ARBA" id="ARBA00022989"/>
    </source>
</evidence>
<dbReference type="Proteomes" id="UP000829194">
    <property type="component" value="Chromosome"/>
</dbReference>
<dbReference type="PANTHER" id="PTHR30561:SF9">
    <property type="entry name" value="4-AMINO-4-DEOXY-L-ARABINOSE-PHOSPHOUNDECAPRENOL FLIPPASE SUBUNIT ARNF-RELATED"/>
    <property type="match status" value="1"/>
</dbReference>
<evidence type="ECO:0000256" key="6">
    <source>
        <dbReference type="SAM" id="Phobius"/>
    </source>
</evidence>
<keyword evidence="4 6" id="KW-1133">Transmembrane helix</keyword>
<dbReference type="RefSeq" id="WP_057944193.1">
    <property type="nucleotide sequence ID" value="NZ_CP011131.1"/>
</dbReference>
<feature type="transmembrane region" description="Helical" evidence="6">
    <location>
        <begin position="103"/>
        <end position="119"/>
    </location>
</feature>
<proteinExistence type="predicted"/>
<comment type="subcellular location">
    <subcellularLocation>
        <location evidence="1">Cell membrane</location>
        <topology evidence="1">Multi-pass membrane protein</topology>
    </subcellularLocation>
</comment>
<evidence type="ECO:0000313" key="8">
    <source>
        <dbReference type="Proteomes" id="UP000829194"/>
    </source>
</evidence>
<evidence type="ECO:0000313" key="7">
    <source>
        <dbReference type="EMBL" id="UNP28620.1"/>
    </source>
</evidence>
<dbReference type="PANTHER" id="PTHR30561">
    <property type="entry name" value="SMR FAMILY PROTON-DEPENDENT DRUG EFFLUX TRANSPORTER SUGE"/>
    <property type="match status" value="1"/>
</dbReference>
<feature type="transmembrane region" description="Helical" evidence="6">
    <location>
        <begin position="75"/>
        <end position="96"/>
    </location>
</feature>
<keyword evidence="5 6" id="KW-0472">Membrane</keyword>
<organism evidence="7 8">
    <name type="scientific">Lysobacter gummosus</name>
    <dbReference type="NCBI Taxonomy" id="262324"/>
    <lineage>
        <taxon>Bacteria</taxon>
        <taxon>Pseudomonadati</taxon>
        <taxon>Pseudomonadota</taxon>
        <taxon>Gammaproteobacteria</taxon>
        <taxon>Lysobacterales</taxon>
        <taxon>Lysobacteraceae</taxon>
        <taxon>Lysobacter</taxon>
    </lineage>
</organism>
<keyword evidence="2" id="KW-1003">Cell membrane</keyword>
<dbReference type="EMBL" id="CP093547">
    <property type="protein sequence ID" value="UNP28620.1"/>
    <property type="molecule type" value="Genomic_DNA"/>
</dbReference>
<evidence type="ECO:0008006" key="9">
    <source>
        <dbReference type="Google" id="ProtNLM"/>
    </source>
</evidence>
<feature type="transmembrane region" description="Helical" evidence="6">
    <location>
        <begin position="46"/>
        <end position="69"/>
    </location>
</feature>
<evidence type="ECO:0000256" key="2">
    <source>
        <dbReference type="ARBA" id="ARBA00022475"/>
    </source>
</evidence>
<feature type="transmembrane region" description="Helical" evidence="6">
    <location>
        <begin position="6"/>
        <end position="25"/>
    </location>
</feature>
<evidence type="ECO:0000256" key="5">
    <source>
        <dbReference type="ARBA" id="ARBA00023136"/>
    </source>
</evidence>
<accession>A0ABY3XAH5</accession>
<gene>
    <name evidence="7" type="ORF">MOV92_19365</name>
</gene>
<dbReference type="Gene3D" id="1.10.3730.20">
    <property type="match status" value="1"/>
</dbReference>
<evidence type="ECO:0000256" key="1">
    <source>
        <dbReference type="ARBA" id="ARBA00004651"/>
    </source>
</evidence>
<reference evidence="7 8" key="1">
    <citation type="submission" date="2022-03" db="EMBL/GenBank/DDBJ databases">
        <title>Complete genome sequence of Lysobacter capsici VKM B-2533 and Lysobacter gummosus 10.1.1, promising sources of lytic agents.</title>
        <authorList>
            <person name="Tarlachkov S.V."/>
            <person name="Kudryakova I.V."/>
            <person name="Afoshin A.S."/>
            <person name="Leontyevskaya E.A."/>
            <person name="Leontyevskaya N.V."/>
        </authorList>
    </citation>
    <scope>NUCLEOTIDE SEQUENCE [LARGE SCALE GENOMIC DNA]</scope>
    <source>
        <strain evidence="7 8">10.1.1</strain>
    </source>
</reference>